<organism evidence="1 2">
    <name type="scientific">Aeromonas sobria</name>
    <dbReference type="NCBI Taxonomy" id="646"/>
    <lineage>
        <taxon>Bacteria</taxon>
        <taxon>Pseudomonadati</taxon>
        <taxon>Pseudomonadota</taxon>
        <taxon>Gammaproteobacteria</taxon>
        <taxon>Aeromonadales</taxon>
        <taxon>Aeromonadaceae</taxon>
        <taxon>Aeromonas</taxon>
    </lineage>
</organism>
<dbReference type="AlphaFoldDB" id="A0A2N3IYI5"/>
<reference evidence="1 2" key="1">
    <citation type="journal article" date="2017" name="Front. Microbiol.">
        <title>Strong Genomic and Phenotypic Heterogeneity in the Aeromonas sobria Species Complex.</title>
        <authorList>
            <person name="Gauthier J."/>
            <person name="Vincent A.T."/>
            <person name="Charette S.J."/>
            <person name="Derome N."/>
        </authorList>
    </citation>
    <scope>NUCLEOTIDE SEQUENCE [LARGE SCALE GENOMIC DNA]</scope>
    <source>
        <strain evidence="1 2">JF2635</strain>
    </source>
</reference>
<gene>
    <name evidence="1" type="ORF">AOX56_16090</name>
</gene>
<evidence type="ECO:0000313" key="1">
    <source>
        <dbReference type="EMBL" id="PKQ77901.1"/>
    </source>
</evidence>
<dbReference type="InterPro" id="IPR036597">
    <property type="entry name" value="Fido-like_dom_sf"/>
</dbReference>
<evidence type="ECO:0000313" key="2">
    <source>
        <dbReference type="Proteomes" id="UP000233526"/>
    </source>
</evidence>
<comment type="caution">
    <text evidence="1">The sequence shown here is derived from an EMBL/GenBank/DDBJ whole genome shotgun (WGS) entry which is preliminary data.</text>
</comment>
<name>A0A2N3IYI5_AERSO</name>
<dbReference type="Proteomes" id="UP000233526">
    <property type="component" value="Unassembled WGS sequence"/>
</dbReference>
<dbReference type="Gene3D" id="1.10.3290.10">
    <property type="entry name" value="Fido-like domain"/>
    <property type="match status" value="1"/>
</dbReference>
<sequence length="74" mass="8427">MLRRENRIRTIQASLAIEHNTLSLEQVTAVIDGKPVLGLPREIQEVRNAFAAYEAMSNWAEYSVCETQQGFVDF</sequence>
<proteinExistence type="predicted"/>
<dbReference type="EMBL" id="LJZX01000036">
    <property type="protein sequence ID" value="PKQ77901.1"/>
    <property type="molecule type" value="Genomic_DNA"/>
</dbReference>
<accession>A0A2N3IYI5</accession>
<protein>
    <submittedName>
        <fullName evidence="1">Uncharacterized protein</fullName>
    </submittedName>
</protein>